<dbReference type="PANTHER" id="PTHR12015">
    <property type="entry name" value="SMALL INDUCIBLE CYTOKINE A"/>
    <property type="match status" value="1"/>
</dbReference>
<dbReference type="InterPro" id="IPR001811">
    <property type="entry name" value="Chemokine_IL8-like_dom"/>
</dbReference>
<dbReference type="EMBL" id="JBHFQA010000016">
    <property type="protein sequence ID" value="KAL2085715.1"/>
    <property type="molecule type" value="Genomic_DNA"/>
</dbReference>
<dbReference type="GO" id="GO:0005125">
    <property type="term" value="F:cytokine activity"/>
    <property type="evidence" value="ECO:0007669"/>
    <property type="project" value="UniProtKB-KW"/>
</dbReference>
<name>A0ABD1JEX6_9TELE</name>
<feature type="chain" id="PRO_5044811001" description="Chemokine interleukin-8-like domain-containing protein" evidence="2">
    <location>
        <begin position="25"/>
        <end position="98"/>
    </location>
</feature>
<keyword evidence="1" id="KW-0202">Cytokine</keyword>
<dbReference type="InterPro" id="IPR036048">
    <property type="entry name" value="Interleukin_8-like_sf"/>
</dbReference>
<dbReference type="SMART" id="SM00199">
    <property type="entry name" value="SCY"/>
    <property type="match status" value="1"/>
</dbReference>
<dbReference type="Gene3D" id="2.40.50.40">
    <property type="match status" value="1"/>
</dbReference>
<dbReference type="Pfam" id="PF00048">
    <property type="entry name" value="IL8"/>
    <property type="match status" value="1"/>
</dbReference>
<dbReference type="GO" id="GO:0005615">
    <property type="term" value="C:extracellular space"/>
    <property type="evidence" value="ECO:0007669"/>
    <property type="project" value="UniProtKB-KW"/>
</dbReference>
<dbReference type="Proteomes" id="UP001591681">
    <property type="component" value="Unassembled WGS sequence"/>
</dbReference>
<evidence type="ECO:0000259" key="3">
    <source>
        <dbReference type="SMART" id="SM00199"/>
    </source>
</evidence>
<feature type="signal peptide" evidence="2">
    <location>
        <begin position="1"/>
        <end position="24"/>
    </location>
</feature>
<dbReference type="AlphaFoldDB" id="A0ABD1JEX6"/>
<proteinExistence type="predicted"/>
<feature type="domain" description="Chemokine interleukin-8-like" evidence="3">
    <location>
        <begin position="27"/>
        <end position="86"/>
    </location>
</feature>
<sequence length="98" mass="10861">MDGVLRVLYICLVSGLFFATLGRGKVSTTCCLRTSQRVIPLKNIKDYHMQRVGLCPVDAVVFTTVKGIKLCLDPKNLWVIKAVKYLDSKKNRGTTATA</sequence>
<comment type="caution">
    <text evidence="4">The sequence shown here is derived from an EMBL/GenBank/DDBJ whole genome shotgun (WGS) entry which is preliminary data.</text>
</comment>
<reference evidence="4 5" key="1">
    <citation type="submission" date="2024-09" db="EMBL/GenBank/DDBJ databases">
        <title>A chromosome-level genome assembly of Gray's grenadier anchovy, Coilia grayii.</title>
        <authorList>
            <person name="Fu Z."/>
        </authorList>
    </citation>
    <scope>NUCLEOTIDE SEQUENCE [LARGE SCALE GENOMIC DNA]</scope>
    <source>
        <strain evidence="4">G4</strain>
        <tissue evidence="4">Muscle</tissue>
    </source>
</reference>
<dbReference type="PANTHER" id="PTHR12015:SF108">
    <property type="entry name" value="C-C MOTIF CHEMOKINE 20"/>
    <property type="match status" value="1"/>
</dbReference>
<keyword evidence="5" id="KW-1185">Reference proteome</keyword>
<dbReference type="SUPFAM" id="SSF54117">
    <property type="entry name" value="Interleukin 8-like chemokines"/>
    <property type="match status" value="1"/>
</dbReference>
<organism evidence="4 5">
    <name type="scientific">Coilia grayii</name>
    <name type="common">Gray's grenadier anchovy</name>
    <dbReference type="NCBI Taxonomy" id="363190"/>
    <lineage>
        <taxon>Eukaryota</taxon>
        <taxon>Metazoa</taxon>
        <taxon>Chordata</taxon>
        <taxon>Craniata</taxon>
        <taxon>Vertebrata</taxon>
        <taxon>Euteleostomi</taxon>
        <taxon>Actinopterygii</taxon>
        <taxon>Neopterygii</taxon>
        <taxon>Teleostei</taxon>
        <taxon>Clupei</taxon>
        <taxon>Clupeiformes</taxon>
        <taxon>Clupeoidei</taxon>
        <taxon>Engraulidae</taxon>
        <taxon>Coilinae</taxon>
        <taxon>Coilia</taxon>
    </lineage>
</organism>
<evidence type="ECO:0000256" key="2">
    <source>
        <dbReference type="SAM" id="SignalP"/>
    </source>
</evidence>
<dbReference type="CDD" id="cd00272">
    <property type="entry name" value="Chemokine_CC"/>
    <property type="match status" value="1"/>
</dbReference>
<protein>
    <recommendedName>
        <fullName evidence="3">Chemokine interleukin-8-like domain-containing protein</fullName>
    </recommendedName>
</protein>
<evidence type="ECO:0000313" key="4">
    <source>
        <dbReference type="EMBL" id="KAL2085715.1"/>
    </source>
</evidence>
<gene>
    <name evidence="4" type="ORF">ACEWY4_019035</name>
</gene>
<accession>A0ABD1JEX6</accession>
<keyword evidence="2" id="KW-0732">Signal</keyword>
<evidence type="ECO:0000313" key="5">
    <source>
        <dbReference type="Proteomes" id="UP001591681"/>
    </source>
</evidence>
<dbReference type="InterPro" id="IPR039809">
    <property type="entry name" value="Chemokine_b/g/d"/>
</dbReference>
<evidence type="ECO:0000256" key="1">
    <source>
        <dbReference type="ARBA" id="ARBA00022514"/>
    </source>
</evidence>